<protein>
    <submittedName>
        <fullName evidence="2">MdtB/MuxB family multidrug efflux RND transporter permease subunit</fullName>
    </submittedName>
</protein>
<evidence type="ECO:0000313" key="2">
    <source>
        <dbReference type="EMBL" id="MFC3325201.1"/>
    </source>
</evidence>
<feature type="transmembrane region" description="Helical" evidence="1">
    <location>
        <begin position="529"/>
        <end position="548"/>
    </location>
</feature>
<dbReference type="Gene3D" id="1.20.1640.10">
    <property type="entry name" value="Multidrug efflux transporter AcrB transmembrane domain"/>
    <property type="match status" value="2"/>
</dbReference>
<dbReference type="PRINTS" id="PR00702">
    <property type="entry name" value="ACRIFLAVINRP"/>
</dbReference>
<dbReference type="SUPFAM" id="SSF82866">
    <property type="entry name" value="Multidrug efflux transporter AcrB transmembrane domain"/>
    <property type="match status" value="2"/>
</dbReference>
<feature type="transmembrane region" description="Helical" evidence="1">
    <location>
        <begin position="910"/>
        <end position="935"/>
    </location>
</feature>
<dbReference type="PANTHER" id="PTHR32063">
    <property type="match status" value="1"/>
</dbReference>
<feature type="transmembrane region" description="Helical" evidence="1">
    <location>
        <begin position="988"/>
        <end position="1014"/>
    </location>
</feature>
<dbReference type="RefSeq" id="WP_378982670.1">
    <property type="nucleotide sequence ID" value="NZ_JBHRVD010000001.1"/>
</dbReference>
<dbReference type="SUPFAM" id="SSF82714">
    <property type="entry name" value="Multidrug efflux transporter AcrB TolC docking domain, DN and DC subdomains"/>
    <property type="match status" value="2"/>
</dbReference>
<feature type="transmembrane region" description="Helical" evidence="1">
    <location>
        <begin position="360"/>
        <end position="381"/>
    </location>
</feature>
<dbReference type="Gene3D" id="3.30.70.1320">
    <property type="entry name" value="Multidrug efflux transporter AcrB pore domain like"/>
    <property type="match status" value="1"/>
</dbReference>
<accession>A0ABV7MTB4</accession>
<keyword evidence="1" id="KW-1133">Transmembrane helix</keyword>
<dbReference type="InterPro" id="IPR001036">
    <property type="entry name" value="Acrflvin-R"/>
</dbReference>
<dbReference type="PANTHER" id="PTHR32063:SF21">
    <property type="entry name" value="MULTIDRUG RESISTANCE PROTEIN MDTB"/>
    <property type="match status" value="1"/>
</dbReference>
<dbReference type="Gene3D" id="3.30.2090.10">
    <property type="entry name" value="Multidrug efflux transporter AcrB TolC docking domain, DN and DC subdomains"/>
    <property type="match status" value="2"/>
</dbReference>
<name>A0ABV7MTB4_9HYPH</name>
<feature type="transmembrane region" description="Helical" evidence="1">
    <location>
        <begin position="431"/>
        <end position="451"/>
    </location>
</feature>
<keyword evidence="3" id="KW-1185">Reference proteome</keyword>
<dbReference type="Gene3D" id="3.30.70.1440">
    <property type="entry name" value="Multidrug efflux transporter AcrB pore domain"/>
    <property type="match status" value="1"/>
</dbReference>
<keyword evidence="1" id="KW-0472">Membrane</keyword>
<gene>
    <name evidence="2" type="ORF">ACFOJ9_26040</name>
</gene>
<organism evidence="2 3">
    <name type="scientific">Mesorhizobium cantuariense</name>
    <dbReference type="NCBI Taxonomy" id="1300275"/>
    <lineage>
        <taxon>Bacteria</taxon>
        <taxon>Pseudomonadati</taxon>
        <taxon>Pseudomonadota</taxon>
        <taxon>Alphaproteobacteria</taxon>
        <taxon>Hyphomicrobiales</taxon>
        <taxon>Phyllobacteriaceae</taxon>
        <taxon>Mesorhizobium</taxon>
    </lineage>
</organism>
<dbReference type="InterPro" id="IPR027463">
    <property type="entry name" value="AcrB_DN_DC_subdom"/>
</dbReference>
<dbReference type="SUPFAM" id="SSF82693">
    <property type="entry name" value="Multidrug efflux transporter AcrB pore domain, PN1, PN2, PC1 and PC2 subdomains"/>
    <property type="match status" value="4"/>
</dbReference>
<dbReference type="NCBIfam" id="NF033617">
    <property type="entry name" value="RND_permease_2"/>
    <property type="match status" value="1"/>
</dbReference>
<dbReference type="NCBIfam" id="NF007798">
    <property type="entry name" value="PRK10503.1"/>
    <property type="match status" value="1"/>
</dbReference>
<dbReference type="EMBL" id="JBHRVD010000001">
    <property type="protein sequence ID" value="MFC3325201.1"/>
    <property type="molecule type" value="Genomic_DNA"/>
</dbReference>
<feature type="transmembrane region" description="Helical" evidence="1">
    <location>
        <begin position="12"/>
        <end position="32"/>
    </location>
</feature>
<dbReference type="Proteomes" id="UP001595648">
    <property type="component" value="Unassembled WGS sequence"/>
</dbReference>
<evidence type="ECO:0000256" key="1">
    <source>
        <dbReference type="SAM" id="Phobius"/>
    </source>
</evidence>
<feature type="transmembrane region" description="Helical" evidence="1">
    <location>
        <begin position="859"/>
        <end position="877"/>
    </location>
</feature>
<sequence>MSPSRAFILRPVATSLFMVAIMLSGLLAYRYLPVSALPEVDYPTIQVQTFYPGASPDVMTSSVTAPLEVQLGQIANLNQMNSVSSAGSSVITLQFSLAISLDVAEQEVQAAINAAGNLLPADLPAPPIYAKVNPADAPVLTLGLTSKTMPLRDVQQLAYTRLAQKISQLPGVGLVSLSGGQRPAVRVQADPRKLAAYGLNLDDLRTTLGSANVNTPKGNFDGPSRAYTINANDQLKSADEYRSLIVAYKDGAPVRLSDVADVVDATENNRLAAWMNSTPAIIVNIQRQPGANVIEVVDRIKALLPQLQASLPSAVDVKVLTDRTTTIRASVRDVEYELTLAIMLVVLVIFVFLRSARATLIPSLSVPLSLVGTLGVMYLFGFSLDNLSLMALTIATGFVVDDAIVVIENIARYVEEGDTPLQAALKGSQQIGFTIISLTVSLIAALIPLLFMGDVVGRLFREFSITLATTILISAVVSLTLVPMACAKLLKPLAAVRENALQRASRDFFDWVIRGYGHALTWVLDRQTLMLLVAAATLVLTAALYVIIPKGFFPVQDTGVIQAITEAPQSISYAAMAERQQALAAVILRDPDVDSLSSFIGVDGTNTTLNVGRILINLKPHEERTTDITQVIARLKQATAATADVTLYMQPVQDLTIDGTVSRAQYQFVLQDANPDELTQWTPKLLARLNTLPEIADAASDLSDAGLAVFVDIDRDQAARFGITPATIDNALYDAFGQRIVSTIFTTSSQYRVILEADPSLQDSLSALSSVYLPSSTGGSPVPLSVVASTHVATAPLQITHMGQFPATTVSFNLAPGVSLGEAVSAIQQAQSEIGMPLSVITSFQGAARAFQASLDNTLFLILAAVVTVYIVLGVLYESFIHPITILSTLPSAGIGALLALMIAGEDLTIISIIGIILLIGVVKKNAIMMIDFALDAQRNEGKAPREAIYQACLLRFRPILMTTLAAMLGALPLMLGTGVGSELRHPLGVTIVGGLLVSQLLTLFTTPVIYLWFDRLAARLQGIQPNLPRAYGADAAP</sequence>
<evidence type="ECO:0000313" key="3">
    <source>
        <dbReference type="Proteomes" id="UP001595648"/>
    </source>
</evidence>
<feature type="transmembrane region" description="Helical" evidence="1">
    <location>
        <begin position="463"/>
        <end position="482"/>
    </location>
</feature>
<feature type="transmembrane region" description="Helical" evidence="1">
    <location>
        <begin position="336"/>
        <end position="353"/>
    </location>
</feature>
<reference evidence="3" key="1">
    <citation type="journal article" date="2019" name="Int. J. Syst. Evol. Microbiol.">
        <title>The Global Catalogue of Microorganisms (GCM) 10K type strain sequencing project: providing services to taxonomists for standard genome sequencing and annotation.</title>
        <authorList>
            <consortium name="The Broad Institute Genomics Platform"/>
            <consortium name="The Broad Institute Genome Sequencing Center for Infectious Disease"/>
            <person name="Wu L."/>
            <person name="Ma J."/>
        </authorList>
    </citation>
    <scope>NUCLEOTIDE SEQUENCE [LARGE SCALE GENOMIC DNA]</scope>
    <source>
        <strain evidence="3">ICMP 19515</strain>
    </source>
</reference>
<dbReference type="Pfam" id="PF00873">
    <property type="entry name" value="ACR_tran"/>
    <property type="match status" value="1"/>
</dbReference>
<proteinExistence type="predicted"/>
<feature type="transmembrane region" description="Helical" evidence="1">
    <location>
        <begin position="955"/>
        <end position="976"/>
    </location>
</feature>
<comment type="caution">
    <text evidence="2">The sequence shown here is derived from an EMBL/GenBank/DDBJ whole genome shotgun (WGS) entry which is preliminary data.</text>
</comment>
<keyword evidence="1" id="KW-0812">Transmembrane</keyword>
<dbReference type="Gene3D" id="3.30.70.1430">
    <property type="entry name" value="Multidrug efflux transporter AcrB pore domain"/>
    <property type="match status" value="2"/>
</dbReference>